<keyword evidence="7" id="KW-0807">Transducer</keyword>
<gene>
    <name evidence="10" type="ORF">BSL78_00797</name>
</gene>
<dbReference type="Pfam" id="PF00001">
    <property type="entry name" value="7tm_1"/>
    <property type="match status" value="1"/>
</dbReference>
<accession>A0A2G8LPX6</accession>
<comment type="subcellular location">
    <subcellularLocation>
        <location evidence="1">Membrane</location>
        <topology evidence="1">Multi-pass membrane protein</topology>
    </subcellularLocation>
</comment>
<sequence length="203" mass="23319">MLITERKALVVIAIIWLYGFSSVVLPPFVGLRNEGVFCFDFARVFNIYHIHYMFVFNGLGPFLTLLVIYFYMFKLVREKKRTSAEYTIAPKVKQSIWRKELKTLSTLAVIVGFTGCAWLPSITLVLLDLHFPTIQASLTIRTVLSWFTYLNSVVNPILYALRSEQFREASKELFYKDLALVVHRLSDSRSSRVYPSSSGTTVP</sequence>
<dbReference type="PANTHER" id="PTHR24240">
    <property type="entry name" value="OPSIN"/>
    <property type="match status" value="1"/>
</dbReference>
<dbReference type="PROSITE" id="PS50262">
    <property type="entry name" value="G_PROTEIN_RECEP_F1_2"/>
    <property type="match status" value="1"/>
</dbReference>
<comment type="caution">
    <text evidence="10">The sequence shown here is derived from an EMBL/GenBank/DDBJ whole genome shotgun (WGS) entry which is preliminary data.</text>
</comment>
<feature type="domain" description="G-protein coupled receptors family 1 profile" evidence="9">
    <location>
        <begin position="1"/>
        <end position="159"/>
    </location>
</feature>
<protein>
    <submittedName>
        <fullName evidence="10">Putative adenosine receptor A1-like</fullName>
    </submittedName>
</protein>
<evidence type="ECO:0000313" key="10">
    <source>
        <dbReference type="EMBL" id="PIK62274.1"/>
    </source>
</evidence>
<name>A0A2G8LPX6_STIJA</name>
<dbReference type="GO" id="GO:0004930">
    <property type="term" value="F:G protein-coupled receptor activity"/>
    <property type="evidence" value="ECO:0007669"/>
    <property type="project" value="UniProtKB-KW"/>
</dbReference>
<proteinExistence type="predicted"/>
<feature type="transmembrane region" description="Helical" evidence="8">
    <location>
        <begin position="107"/>
        <end position="131"/>
    </location>
</feature>
<reference evidence="10 11" key="1">
    <citation type="journal article" date="2017" name="PLoS Biol.">
        <title>The sea cucumber genome provides insights into morphological evolution and visceral regeneration.</title>
        <authorList>
            <person name="Zhang X."/>
            <person name="Sun L."/>
            <person name="Yuan J."/>
            <person name="Sun Y."/>
            <person name="Gao Y."/>
            <person name="Zhang L."/>
            <person name="Li S."/>
            <person name="Dai H."/>
            <person name="Hamel J.F."/>
            <person name="Liu C."/>
            <person name="Yu Y."/>
            <person name="Liu S."/>
            <person name="Lin W."/>
            <person name="Guo K."/>
            <person name="Jin S."/>
            <person name="Xu P."/>
            <person name="Storey K.B."/>
            <person name="Huan P."/>
            <person name="Zhang T."/>
            <person name="Zhou Y."/>
            <person name="Zhang J."/>
            <person name="Lin C."/>
            <person name="Li X."/>
            <person name="Xing L."/>
            <person name="Huo D."/>
            <person name="Sun M."/>
            <person name="Wang L."/>
            <person name="Mercier A."/>
            <person name="Li F."/>
            <person name="Yang H."/>
            <person name="Xiang J."/>
        </authorList>
    </citation>
    <scope>NUCLEOTIDE SEQUENCE [LARGE SCALE GENOMIC DNA]</scope>
    <source>
        <strain evidence="10">Shaxun</strain>
        <tissue evidence="10">Muscle</tissue>
    </source>
</reference>
<feature type="transmembrane region" description="Helical" evidence="8">
    <location>
        <begin position="143"/>
        <end position="161"/>
    </location>
</feature>
<dbReference type="InterPro" id="IPR050125">
    <property type="entry name" value="GPCR_opsins"/>
</dbReference>
<dbReference type="PRINTS" id="PR00237">
    <property type="entry name" value="GPCRRHODOPSN"/>
</dbReference>
<dbReference type="STRING" id="307972.A0A2G8LPX6"/>
<keyword evidence="5 8" id="KW-0472">Membrane</keyword>
<feature type="transmembrane region" description="Helical" evidence="8">
    <location>
        <begin position="49"/>
        <end position="71"/>
    </location>
</feature>
<evidence type="ECO:0000313" key="11">
    <source>
        <dbReference type="Proteomes" id="UP000230750"/>
    </source>
</evidence>
<keyword evidence="6 10" id="KW-0675">Receptor</keyword>
<evidence type="ECO:0000259" key="9">
    <source>
        <dbReference type="PROSITE" id="PS50262"/>
    </source>
</evidence>
<evidence type="ECO:0000256" key="1">
    <source>
        <dbReference type="ARBA" id="ARBA00004141"/>
    </source>
</evidence>
<organism evidence="10 11">
    <name type="scientific">Stichopus japonicus</name>
    <name type="common">Sea cucumber</name>
    <dbReference type="NCBI Taxonomy" id="307972"/>
    <lineage>
        <taxon>Eukaryota</taxon>
        <taxon>Metazoa</taxon>
        <taxon>Echinodermata</taxon>
        <taxon>Eleutherozoa</taxon>
        <taxon>Echinozoa</taxon>
        <taxon>Holothuroidea</taxon>
        <taxon>Aspidochirotacea</taxon>
        <taxon>Aspidochirotida</taxon>
        <taxon>Stichopodidae</taxon>
        <taxon>Apostichopus</taxon>
    </lineage>
</organism>
<dbReference type="OrthoDB" id="5977853at2759"/>
<evidence type="ECO:0000256" key="8">
    <source>
        <dbReference type="SAM" id="Phobius"/>
    </source>
</evidence>
<evidence type="ECO:0000256" key="6">
    <source>
        <dbReference type="ARBA" id="ARBA00023170"/>
    </source>
</evidence>
<keyword evidence="4" id="KW-0297">G-protein coupled receptor</keyword>
<evidence type="ECO:0000256" key="4">
    <source>
        <dbReference type="ARBA" id="ARBA00023040"/>
    </source>
</evidence>
<dbReference type="InterPro" id="IPR017452">
    <property type="entry name" value="GPCR_Rhodpsn_7TM"/>
</dbReference>
<evidence type="ECO:0000256" key="2">
    <source>
        <dbReference type="ARBA" id="ARBA00022692"/>
    </source>
</evidence>
<dbReference type="GO" id="GO:0016020">
    <property type="term" value="C:membrane"/>
    <property type="evidence" value="ECO:0007669"/>
    <property type="project" value="UniProtKB-SubCell"/>
</dbReference>
<feature type="transmembrane region" description="Helical" evidence="8">
    <location>
        <begin position="9"/>
        <end position="29"/>
    </location>
</feature>
<dbReference type="SUPFAM" id="SSF81321">
    <property type="entry name" value="Family A G protein-coupled receptor-like"/>
    <property type="match status" value="1"/>
</dbReference>
<evidence type="ECO:0000256" key="7">
    <source>
        <dbReference type="ARBA" id="ARBA00023224"/>
    </source>
</evidence>
<dbReference type="InterPro" id="IPR000276">
    <property type="entry name" value="GPCR_Rhodpsn"/>
</dbReference>
<dbReference type="EMBL" id="MRZV01000015">
    <property type="protein sequence ID" value="PIK62274.1"/>
    <property type="molecule type" value="Genomic_DNA"/>
</dbReference>
<evidence type="ECO:0000256" key="5">
    <source>
        <dbReference type="ARBA" id="ARBA00023136"/>
    </source>
</evidence>
<dbReference type="Proteomes" id="UP000230750">
    <property type="component" value="Unassembled WGS sequence"/>
</dbReference>
<keyword evidence="11" id="KW-1185">Reference proteome</keyword>
<keyword evidence="2 8" id="KW-0812">Transmembrane</keyword>
<dbReference type="Gene3D" id="1.20.1070.10">
    <property type="entry name" value="Rhodopsin 7-helix transmembrane proteins"/>
    <property type="match status" value="1"/>
</dbReference>
<keyword evidence="3 8" id="KW-1133">Transmembrane helix</keyword>
<evidence type="ECO:0000256" key="3">
    <source>
        <dbReference type="ARBA" id="ARBA00022989"/>
    </source>
</evidence>
<dbReference type="AlphaFoldDB" id="A0A2G8LPX6"/>